<sequence>MTESQPIPNLLPSISISYLFLPVHYYVTLCLGLHLNLNLNRNVSVSTLLYRSFPTSNTYTIVCPCRTCVYLKRRTSRSKGHGIIREGSKEWKLGKGGNRGKRGLYLQSIAWYIQAT</sequence>
<keyword evidence="1" id="KW-1133">Transmembrane helix</keyword>
<feature type="transmembrane region" description="Helical" evidence="1">
    <location>
        <begin position="16"/>
        <end position="37"/>
    </location>
</feature>
<organism evidence="2 3">
    <name type="scientific">Aspergillus tubingensis (strain CBS 134.48)</name>
    <dbReference type="NCBI Taxonomy" id="767770"/>
    <lineage>
        <taxon>Eukaryota</taxon>
        <taxon>Fungi</taxon>
        <taxon>Dikarya</taxon>
        <taxon>Ascomycota</taxon>
        <taxon>Pezizomycotina</taxon>
        <taxon>Eurotiomycetes</taxon>
        <taxon>Eurotiomycetidae</taxon>
        <taxon>Eurotiales</taxon>
        <taxon>Aspergillaceae</taxon>
        <taxon>Aspergillus</taxon>
        <taxon>Aspergillus subgen. Circumdati</taxon>
    </lineage>
</organism>
<evidence type="ECO:0000313" key="2">
    <source>
        <dbReference type="EMBL" id="OJI86951.1"/>
    </source>
</evidence>
<keyword evidence="3" id="KW-1185">Reference proteome</keyword>
<protein>
    <submittedName>
        <fullName evidence="2">Uncharacterized protein</fullName>
    </submittedName>
</protein>
<gene>
    <name evidence="2" type="ORF">ASPTUDRAFT_503826</name>
</gene>
<evidence type="ECO:0000313" key="3">
    <source>
        <dbReference type="Proteomes" id="UP000184304"/>
    </source>
</evidence>
<dbReference type="EMBL" id="KV878187">
    <property type="protein sequence ID" value="OJI86951.1"/>
    <property type="molecule type" value="Genomic_DNA"/>
</dbReference>
<dbReference type="AlphaFoldDB" id="A0A1L9NCH8"/>
<dbReference type="Proteomes" id="UP000184304">
    <property type="component" value="Unassembled WGS sequence"/>
</dbReference>
<keyword evidence="1" id="KW-0812">Transmembrane</keyword>
<keyword evidence="1" id="KW-0472">Membrane</keyword>
<dbReference type="VEuPathDB" id="FungiDB:ASPTUDRAFT_503826"/>
<accession>A0A1L9NCH8</accession>
<evidence type="ECO:0000256" key="1">
    <source>
        <dbReference type="SAM" id="Phobius"/>
    </source>
</evidence>
<reference evidence="3" key="1">
    <citation type="journal article" date="2017" name="Genome Biol.">
        <title>Comparative genomics reveals high biological diversity and specific adaptations in the industrially and medically important fungal genus Aspergillus.</title>
        <authorList>
            <person name="de Vries R.P."/>
            <person name="Riley R."/>
            <person name="Wiebenga A."/>
            <person name="Aguilar-Osorio G."/>
            <person name="Amillis S."/>
            <person name="Uchima C.A."/>
            <person name="Anderluh G."/>
            <person name="Asadollahi M."/>
            <person name="Askin M."/>
            <person name="Barry K."/>
            <person name="Battaglia E."/>
            <person name="Bayram O."/>
            <person name="Benocci T."/>
            <person name="Braus-Stromeyer S.A."/>
            <person name="Caldana C."/>
            <person name="Canovas D."/>
            <person name="Cerqueira G.C."/>
            <person name="Chen F."/>
            <person name="Chen W."/>
            <person name="Choi C."/>
            <person name="Clum A."/>
            <person name="Dos Santos R.A."/>
            <person name="Damasio A.R."/>
            <person name="Diallinas G."/>
            <person name="Emri T."/>
            <person name="Fekete E."/>
            <person name="Flipphi M."/>
            <person name="Freyberg S."/>
            <person name="Gallo A."/>
            <person name="Gournas C."/>
            <person name="Habgood R."/>
            <person name="Hainaut M."/>
            <person name="Harispe M.L."/>
            <person name="Henrissat B."/>
            <person name="Hilden K.S."/>
            <person name="Hope R."/>
            <person name="Hossain A."/>
            <person name="Karabika E."/>
            <person name="Karaffa L."/>
            <person name="Karanyi Z."/>
            <person name="Krasevec N."/>
            <person name="Kuo A."/>
            <person name="Kusch H."/>
            <person name="LaButti K."/>
            <person name="Lagendijk E.L."/>
            <person name="Lapidus A."/>
            <person name="Levasseur A."/>
            <person name="Lindquist E."/>
            <person name="Lipzen A."/>
            <person name="Logrieco A.F."/>
            <person name="MacCabe A."/>
            <person name="Maekelae M.R."/>
            <person name="Malavazi I."/>
            <person name="Melin P."/>
            <person name="Meyer V."/>
            <person name="Mielnichuk N."/>
            <person name="Miskei M."/>
            <person name="Molnar A.P."/>
            <person name="Mule G."/>
            <person name="Ngan C.Y."/>
            <person name="Orejas M."/>
            <person name="Orosz E."/>
            <person name="Ouedraogo J.P."/>
            <person name="Overkamp K.M."/>
            <person name="Park H.-S."/>
            <person name="Perrone G."/>
            <person name="Piumi F."/>
            <person name="Punt P.J."/>
            <person name="Ram A.F."/>
            <person name="Ramon A."/>
            <person name="Rauscher S."/>
            <person name="Record E."/>
            <person name="Riano-Pachon D.M."/>
            <person name="Robert V."/>
            <person name="Roehrig J."/>
            <person name="Ruller R."/>
            <person name="Salamov A."/>
            <person name="Salih N.S."/>
            <person name="Samson R.A."/>
            <person name="Sandor E."/>
            <person name="Sanguinetti M."/>
            <person name="Schuetze T."/>
            <person name="Sepcic K."/>
            <person name="Shelest E."/>
            <person name="Sherlock G."/>
            <person name="Sophianopoulou V."/>
            <person name="Squina F.M."/>
            <person name="Sun H."/>
            <person name="Susca A."/>
            <person name="Todd R.B."/>
            <person name="Tsang A."/>
            <person name="Unkles S.E."/>
            <person name="van de Wiele N."/>
            <person name="van Rossen-Uffink D."/>
            <person name="Oliveira J.V."/>
            <person name="Vesth T.C."/>
            <person name="Visser J."/>
            <person name="Yu J.-H."/>
            <person name="Zhou M."/>
            <person name="Andersen M.R."/>
            <person name="Archer D.B."/>
            <person name="Baker S.E."/>
            <person name="Benoit I."/>
            <person name="Brakhage A.A."/>
            <person name="Braus G.H."/>
            <person name="Fischer R."/>
            <person name="Frisvad J.C."/>
            <person name="Goldman G.H."/>
            <person name="Houbraken J."/>
            <person name="Oakley B."/>
            <person name="Pocsi I."/>
            <person name="Scazzocchio C."/>
            <person name="Seiboth B."/>
            <person name="vanKuyk P.A."/>
            <person name="Wortman J."/>
            <person name="Dyer P.S."/>
            <person name="Grigoriev I.V."/>
        </authorList>
    </citation>
    <scope>NUCLEOTIDE SEQUENCE [LARGE SCALE GENOMIC DNA]</scope>
    <source>
        <strain evidence="3">CBS 134.48</strain>
    </source>
</reference>
<name>A0A1L9NCH8_ASPTC</name>
<proteinExistence type="predicted"/>